<dbReference type="EMBL" id="BSXG01000159">
    <property type="protein sequence ID" value="GME49912.1"/>
    <property type="molecule type" value="Genomic_DNA"/>
</dbReference>
<evidence type="ECO:0000313" key="1">
    <source>
        <dbReference type="EMBL" id="GME49912.1"/>
    </source>
</evidence>
<reference evidence="1" key="1">
    <citation type="submission" date="2024-09" db="EMBL/GenBank/DDBJ databases">
        <title>Draft Genome Sequences of Neofusicoccum parvum.</title>
        <authorList>
            <person name="Ashida A."/>
            <person name="Camagna M."/>
            <person name="Tanaka A."/>
            <person name="Takemoto D."/>
        </authorList>
    </citation>
    <scope>NUCLEOTIDE SEQUENCE</scope>
    <source>
        <strain evidence="1">PPO83</strain>
    </source>
</reference>
<protein>
    <submittedName>
        <fullName evidence="1">Carbohydrate-binding protein</fullName>
    </submittedName>
</protein>
<name>A0ACB5SNP0_9PEZI</name>
<organism evidence="1 2">
    <name type="scientific">Neofusicoccum parvum</name>
    <dbReference type="NCBI Taxonomy" id="310453"/>
    <lineage>
        <taxon>Eukaryota</taxon>
        <taxon>Fungi</taxon>
        <taxon>Dikarya</taxon>
        <taxon>Ascomycota</taxon>
        <taxon>Pezizomycotina</taxon>
        <taxon>Dothideomycetes</taxon>
        <taxon>Dothideomycetes incertae sedis</taxon>
        <taxon>Botryosphaeriales</taxon>
        <taxon>Botryosphaeriaceae</taxon>
        <taxon>Neofusicoccum</taxon>
    </lineage>
</organism>
<keyword evidence="2" id="KW-1185">Reference proteome</keyword>
<dbReference type="Proteomes" id="UP001165186">
    <property type="component" value="Unassembled WGS sequence"/>
</dbReference>
<proteinExistence type="predicted"/>
<comment type="caution">
    <text evidence="1">The sequence shown here is derived from an EMBL/GenBank/DDBJ whole genome shotgun (WGS) entry which is preliminary data.</text>
</comment>
<sequence length="772" mass="81749">MHSAALLPLLAGLAVAAPVATTDVPTNPTPDALPLDFLANVEIPTYSTLEGVSSQDVPYATPTAIAAVAAAQSETPLSVFPAATTVAMNAAGDGADSAAASPTATAAKRDAGYFQRRAACDAQATIDNQYSIDVSSAGAFRASTKIADTAKAAKSPSGYYNNFVNLAGANSAYAYMGYTVVDSGYDVDFCAAQCDKKDGCLAFNIYFERDPTIEPGTGCTNPPAFANIKCSFWGSALDATTATNTGQWRADFEVAIAGSNAYTSNTIARKIDGWSDPLDLGKAVMQAPLYDAAETWTYMGYKLFQDGPYDVELCAAACDAQTQYNTAHPPSSGYTPLCAAFGTYQLTVTDRNTGKSSVVGQMCTMYTSAWDAKYATNTVAWNDAIMTKYTYSLSFFYSKPELQPVTSSDLAGLQQEGQFCTSYLGYVAPTTTATTTVTPPVSTISSIATLTETSTVYTRTVTATTGSGFGKRQDGSSDDAIIVSIVTASSDLIPAPTMAGTNSTLAKRTVVATPTAVSGWSALKISAACSRVATGTVTVTSTTTLPSSSVTVSASTTTTKTISTVTTVSVARPSETLIASGRDSTYNYQQAVITLPFSVSGFGLSNNQVSLDRNGWMCFTNPWVNYADWDLLRLYYQIFYATDIKITQGTDQYIKASIAGATGSRSVTFEWYVGSQSNANGIYHFSLTVYEDKPGVIVPKYYQMYNNGKNGFASMPGYIWGIGYELNDYSNPYRGRARTLEHYPSTSTGITSGLMVTISANENRVTAGTFTP</sequence>
<accession>A0ACB5SNP0</accession>
<evidence type="ECO:0000313" key="2">
    <source>
        <dbReference type="Proteomes" id="UP001165186"/>
    </source>
</evidence>
<gene>
    <name evidence="1" type="primary">g1997</name>
    <name evidence="1" type="ORF">NpPPO83_00001997</name>
</gene>